<dbReference type="AlphaFoldDB" id="A0A8S1WWA7"/>
<accession>A0A8S1WWA7</accession>
<comment type="caution">
    <text evidence="1">The sequence shown here is derived from an EMBL/GenBank/DDBJ whole genome shotgun (WGS) entry which is preliminary data.</text>
</comment>
<dbReference type="Proteomes" id="UP000689195">
    <property type="component" value="Unassembled WGS sequence"/>
</dbReference>
<organism evidence="1 2">
    <name type="scientific">Paramecium pentaurelia</name>
    <dbReference type="NCBI Taxonomy" id="43138"/>
    <lineage>
        <taxon>Eukaryota</taxon>
        <taxon>Sar</taxon>
        <taxon>Alveolata</taxon>
        <taxon>Ciliophora</taxon>
        <taxon>Intramacronucleata</taxon>
        <taxon>Oligohymenophorea</taxon>
        <taxon>Peniculida</taxon>
        <taxon>Parameciidae</taxon>
        <taxon>Paramecium</taxon>
    </lineage>
</organism>
<keyword evidence="2" id="KW-1185">Reference proteome</keyword>
<evidence type="ECO:0000313" key="1">
    <source>
        <dbReference type="EMBL" id="CAD8193712.1"/>
    </source>
</evidence>
<sequence length="51" mass="5802">MIKELIAIERKSSHQKLDISDTIFAIIDEKMNASIMDQIHLKITSMIQSTA</sequence>
<dbReference type="EMBL" id="CAJJDO010000105">
    <property type="protein sequence ID" value="CAD8193712.1"/>
    <property type="molecule type" value="Genomic_DNA"/>
</dbReference>
<name>A0A8S1WWA7_9CILI</name>
<evidence type="ECO:0000313" key="2">
    <source>
        <dbReference type="Proteomes" id="UP000689195"/>
    </source>
</evidence>
<proteinExistence type="predicted"/>
<reference evidence="1" key="1">
    <citation type="submission" date="2021-01" db="EMBL/GenBank/DDBJ databases">
        <authorList>
            <consortium name="Genoscope - CEA"/>
            <person name="William W."/>
        </authorList>
    </citation>
    <scope>NUCLEOTIDE SEQUENCE</scope>
</reference>
<gene>
    <name evidence="1" type="ORF">PPENT_87.1.T1050005</name>
</gene>
<protein>
    <submittedName>
        <fullName evidence="1">Uncharacterized protein</fullName>
    </submittedName>
</protein>